<reference evidence="2 3" key="1">
    <citation type="submission" date="2023-11" db="EMBL/GenBank/DDBJ databases">
        <title>Lentzea sokolovensis, sp. nov., Lentzea kristufkii, sp. nov., and Lentzea miocenensis, sp. nov., rare actinobacteria from Sokolov Coal Basin, Miocene lacustrine sediment, Czech Republic.</title>
        <authorList>
            <person name="Lara A."/>
            <person name="Kotroba L."/>
            <person name="Nouioui I."/>
            <person name="Neumann-Schaal M."/>
            <person name="Mast Y."/>
            <person name="Chronakova A."/>
        </authorList>
    </citation>
    <scope>NUCLEOTIDE SEQUENCE [LARGE SCALE GENOMIC DNA]</scope>
    <source>
        <strain evidence="2 3">BCCO 10_0798</strain>
    </source>
</reference>
<comment type="caution">
    <text evidence="2">The sequence shown here is derived from an EMBL/GenBank/DDBJ whole genome shotgun (WGS) entry which is preliminary data.</text>
</comment>
<gene>
    <name evidence="2" type="ORF">SK571_34170</name>
</gene>
<accession>A0ABU4U1J2</accession>
<evidence type="ECO:0000256" key="1">
    <source>
        <dbReference type="SAM" id="SignalP"/>
    </source>
</evidence>
<proteinExistence type="predicted"/>
<feature type="chain" id="PRO_5047061985" evidence="1">
    <location>
        <begin position="24"/>
        <end position="348"/>
    </location>
</feature>
<dbReference type="EMBL" id="JAXAVV010000021">
    <property type="protein sequence ID" value="MDX8054444.1"/>
    <property type="molecule type" value="Genomic_DNA"/>
</dbReference>
<evidence type="ECO:0000313" key="3">
    <source>
        <dbReference type="Proteomes" id="UP001271792"/>
    </source>
</evidence>
<keyword evidence="3" id="KW-1185">Reference proteome</keyword>
<dbReference type="Proteomes" id="UP001271792">
    <property type="component" value="Unassembled WGS sequence"/>
</dbReference>
<sequence length="348" mass="37803">MRKAPVVLLVLSLFTFLPAPASAAGLPGGKANFVVALGSFKAGTARDNWVRLGNYQFTSDGGVRARTYLWWQRQPVARQGTGTTPDPTCTTKSNAVGQTLVRACEVLTAGGFTGSPPETRTGRYSADGDKLQITWTDAGQAWSEQWNIATSPDGKLVRLDQAFNTLATVGYAYGSNASLSTSRSASTVRAFPGTLLQDYQGWTHDALNHGEGGAFKIGSFQACATTTWCLTYLQPSSEKACQEQPSCPGTGGGSAINDSSLQNYIQRISSSDRRDTHWHWCTCLTRRSNGTDIESCYTGNSHVKPMMQIIDDDGAFRGWVGVEASFYPHTNNPRFQDMLSTFRVSDFR</sequence>
<protein>
    <submittedName>
        <fullName evidence="2">Uncharacterized protein</fullName>
    </submittedName>
</protein>
<name>A0ABU4U1J2_9PSEU</name>
<dbReference type="RefSeq" id="WP_319988237.1">
    <property type="nucleotide sequence ID" value="NZ_JAXAVV010000021.1"/>
</dbReference>
<keyword evidence="1" id="KW-0732">Signal</keyword>
<feature type="signal peptide" evidence="1">
    <location>
        <begin position="1"/>
        <end position="23"/>
    </location>
</feature>
<evidence type="ECO:0000313" key="2">
    <source>
        <dbReference type="EMBL" id="MDX8054444.1"/>
    </source>
</evidence>
<organism evidence="2 3">
    <name type="scientific">Lentzea kristufekii</name>
    <dbReference type="NCBI Taxonomy" id="3095430"/>
    <lineage>
        <taxon>Bacteria</taxon>
        <taxon>Bacillati</taxon>
        <taxon>Actinomycetota</taxon>
        <taxon>Actinomycetes</taxon>
        <taxon>Pseudonocardiales</taxon>
        <taxon>Pseudonocardiaceae</taxon>
        <taxon>Lentzea</taxon>
    </lineage>
</organism>
<reference evidence="2 3" key="2">
    <citation type="submission" date="2023-11" db="EMBL/GenBank/DDBJ databases">
        <authorList>
            <person name="Lara A.C."/>
            <person name="Chronakova A."/>
        </authorList>
    </citation>
    <scope>NUCLEOTIDE SEQUENCE [LARGE SCALE GENOMIC DNA]</scope>
    <source>
        <strain evidence="2 3">BCCO 10_0798</strain>
    </source>
</reference>